<proteinExistence type="predicted"/>
<feature type="non-terminal residue" evidence="2">
    <location>
        <position position="1"/>
    </location>
</feature>
<gene>
    <name evidence="2" type="ORF">LEA_13879</name>
</gene>
<organism evidence="2">
    <name type="scientific">human gut metagenome</name>
    <dbReference type="NCBI Taxonomy" id="408170"/>
    <lineage>
        <taxon>unclassified sequences</taxon>
        <taxon>metagenomes</taxon>
        <taxon>organismal metagenomes</taxon>
    </lineage>
</organism>
<reference evidence="2" key="1">
    <citation type="journal article" date="2013" name="Environ. Microbiol.">
        <title>Microbiota from the distal guts of lean and obese adolescents exhibit partial functional redundancy besides clear differences in community structure.</title>
        <authorList>
            <person name="Ferrer M."/>
            <person name="Ruiz A."/>
            <person name="Lanza F."/>
            <person name="Haange S.B."/>
            <person name="Oberbach A."/>
            <person name="Till H."/>
            <person name="Bargiela R."/>
            <person name="Campoy C."/>
            <person name="Segura M.T."/>
            <person name="Richter M."/>
            <person name="von Bergen M."/>
            <person name="Seifert J."/>
            <person name="Suarez A."/>
        </authorList>
    </citation>
    <scope>NUCLEOTIDE SEQUENCE</scope>
</reference>
<accession>K1SX64</accession>
<dbReference type="EMBL" id="AJWY01009425">
    <property type="protein sequence ID" value="EKC58405.1"/>
    <property type="molecule type" value="Genomic_DNA"/>
</dbReference>
<feature type="domain" description="Lectin-like" evidence="1">
    <location>
        <begin position="1"/>
        <end position="160"/>
    </location>
</feature>
<evidence type="ECO:0000313" key="2">
    <source>
        <dbReference type="EMBL" id="EKC58405.1"/>
    </source>
</evidence>
<dbReference type="InterPro" id="IPR040528">
    <property type="entry name" value="Lectin-like"/>
</dbReference>
<dbReference type="AlphaFoldDB" id="K1SX64"/>
<comment type="caution">
    <text evidence="2">The sequence shown here is derived from an EMBL/GenBank/DDBJ whole genome shotgun (WGS) entry which is preliminary data.</text>
</comment>
<protein>
    <submittedName>
        <fullName evidence="2">Cysteine proteinase</fullName>
    </submittedName>
</protein>
<evidence type="ECO:0000259" key="1">
    <source>
        <dbReference type="Pfam" id="PF18560"/>
    </source>
</evidence>
<name>K1SX64_9ZZZZ</name>
<dbReference type="Pfam" id="PF18560">
    <property type="entry name" value="Lectin_like"/>
    <property type="match status" value="1"/>
</dbReference>
<sequence length="163" mass="18515">IYQSDLCGFTGSMGFEGSSSVYFANVYQGKNNEKLDAVGFYATSTDLEYEVFICENFESQESLNNRNHMAASGTIKNQGYYTINLDKEYNISKKKKFAVIVKVSKDKSEKFYKLIPVEMESKEMAVKIDLSDGEGYFSSQGYSWQSAEKQQCNICLKAYTKNK</sequence>